<comment type="catalytic activity">
    <reaction evidence="7">
        <text>L-seryl-[protein] + ATP = O-phospho-L-seryl-[protein] + ADP + H(+)</text>
        <dbReference type="Rhea" id="RHEA:17989"/>
        <dbReference type="Rhea" id="RHEA-COMP:9863"/>
        <dbReference type="Rhea" id="RHEA-COMP:11604"/>
        <dbReference type="ChEBI" id="CHEBI:15378"/>
        <dbReference type="ChEBI" id="CHEBI:29999"/>
        <dbReference type="ChEBI" id="CHEBI:30616"/>
        <dbReference type="ChEBI" id="CHEBI:83421"/>
        <dbReference type="ChEBI" id="CHEBI:456216"/>
        <dbReference type="EC" id="2.7.11.24"/>
    </reaction>
    <physiologicalReaction direction="left-to-right" evidence="7">
        <dbReference type="Rhea" id="RHEA:17990"/>
    </physiologicalReaction>
</comment>
<protein>
    <recommendedName>
        <fullName evidence="1">mitogen-activated protein kinase</fullName>
        <ecNumber evidence="1">2.7.11.24</ecNumber>
    </recommendedName>
</protein>
<feature type="compositionally biased region" description="Polar residues" evidence="9">
    <location>
        <begin position="140"/>
        <end position="149"/>
    </location>
</feature>
<keyword evidence="5 8" id="KW-0067">ATP-binding</keyword>
<dbReference type="SUPFAM" id="SSF56112">
    <property type="entry name" value="Protein kinase-like (PK-like)"/>
    <property type="match status" value="1"/>
</dbReference>
<name>A0ABR3SS90_9PEZI</name>
<feature type="region of interest" description="Disordered" evidence="9">
    <location>
        <begin position="811"/>
        <end position="908"/>
    </location>
</feature>
<feature type="region of interest" description="Disordered" evidence="9">
    <location>
        <begin position="435"/>
        <end position="578"/>
    </location>
</feature>
<feature type="compositionally biased region" description="Polar residues" evidence="9">
    <location>
        <begin position="392"/>
        <end position="408"/>
    </location>
</feature>
<feature type="region of interest" description="Disordered" evidence="9">
    <location>
        <begin position="267"/>
        <end position="352"/>
    </location>
</feature>
<keyword evidence="12" id="KW-1185">Reference proteome</keyword>
<feature type="compositionally biased region" description="Basic and acidic residues" evidence="9">
    <location>
        <begin position="811"/>
        <end position="835"/>
    </location>
</feature>
<dbReference type="CDD" id="cd06629">
    <property type="entry name" value="STKc_Bck1_like"/>
    <property type="match status" value="1"/>
</dbReference>
<evidence type="ECO:0000313" key="11">
    <source>
        <dbReference type="EMBL" id="KAL1628482.1"/>
    </source>
</evidence>
<evidence type="ECO:0000256" key="1">
    <source>
        <dbReference type="ARBA" id="ARBA00012411"/>
    </source>
</evidence>
<feature type="region of interest" description="Disordered" evidence="9">
    <location>
        <begin position="923"/>
        <end position="1179"/>
    </location>
</feature>
<dbReference type="InterPro" id="IPR008271">
    <property type="entry name" value="Ser/Thr_kinase_AS"/>
</dbReference>
<feature type="compositionally biased region" description="Pro residues" evidence="9">
    <location>
        <begin position="1"/>
        <end position="10"/>
    </location>
</feature>
<dbReference type="InterPro" id="IPR017441">
    <property type="entry name" value="Protein_kinase_ATP_BS"/>
</dbReference>
<feature type="compositionally biased region" description="Basic and acidic residues" evidence="9">
    <location>
        <begin position="478"/>
        <end position="495"/>
    </location>
</feature>
<gene>
    <name evidence="11" type="primary">BCK1</name>
    <name evidence="11" type="ORF">SLS56_005933</name>
</gene>
<feature type="compositionally biased region" description="Low complexity" evidence="9">
    <location>
        <begin position="450"/>
        <end position="461"/>
    </location>
</feature>
<dbReference type="InterPro" id="IPR050538">
    <property type="entry name" value="MAP_kinase_kinase_kinase"/>
</dbReference>
<dbReference type="SMART" id="SM00220">
    <property type="entry name" value="S_TKc"/>
    <property type="match status" value="1"/>
</dbReference>
<comment type="caution">
    <text evidence="11">The sequence shown here is derived from an EMBL/GenBank/DDBJ whole genome shotgun (WGS) entry which is preliminary data.</text>
</comment>
<evidence type="ECO:0000256" key="9">
    <source>
        <dbReference type="SAM" id="MobiDB-lite"/>
    </source>
</evidence>
<dbReference type="PROSITE" id="PS00107">
    <property type="entry name" value="PROTEIN_KINASE_ATP"/>
    <property type="match status" value="1"/>
</dbReference>
<evidence type="ECO:0000313" key="12">
    <source>
        <dbReference type="Proteomes" id="UP001521116"/>
    </source>
</evidence>
<organism evidence="11 12">
    <name type="scientific">Neofusicoccum ribis</name>
    <dbReference type="NCBI Taxonomy" id="45134"/>
    <lineage>
        <taxon>Eukaryota</taxon>
        <taxon>Fungi</taxon>
        <taxon>Dikarya</taxon>
        <taxon>Ascomycota</taxon>
        <taxon>Pezizomycotina</taxon>
        <taxon>Dothideomycetes</taxon>
        <taxon>Dothideomycetes incertae sedis</taxon>
        <taxon>Botryosphaeriales</taxon>
        <taxon>Botryosphaeriaceae</taxon>
        <taxon>Neofusicoccum</taxon>
    </lineage>
</organism>
<feature type="compositionally biased region" description="Polar residues" evidence="9">
    <location>
        <begin position="1102"/>
        <end position="1111"/>
    </location>
</feature>
<feature type="region of interest" description="Disordered" evidence="9">
    <location>
        <begin position="1212"/>
        <end position="1273"/>
    </location>
</feature>
<keyword evidence="2" id="KW-0808">Transferase</keyword>
<proteinExistence type="predicted"/>
<feature type="binding site" evidence="8">
    <location>
        <position position="1398"/>
    </location>
    <ligand>
        <name>ATP</name>
        <dbReference type="ChEBI" id="CHEBI:30616"/>
    </ligand>
</feature>
<dbReference type="EC" id="2.7.11.24" evidence="1"/>
<feature type="compositionally biased region" description="Polar residues" evidence="9">
    <location>
        <begin position="340"/>
        <end position="349"/>
    </location>
</feature>
<feature type="compositionally biased region" description="Basic and acidic residues" evidence="9">
    <location>
        <begin position="764"/>
        <end position="791"/>
    </location>
</feature>
<dbReference type="InterPro" id="IPR000719">
    <property type="entry name" value="Prot_kinase_dom"/>
</dbReference>
<dbReference type="EMBL" id="JAJVDC020000063">
    <property type="protein sequence ID" value="KAL1628482.1"/>
    <property type="molecule type" value="Genomic_DNA"/>
</dbReference>
<evidence type="ECO:0000256" key="6">
    <source>
        <dbReference type="ARBA" id="ARBA00047919"/>
    </source>
</evidence>
<feature type="region of interest" description="Disordered" evidence="9">
    <location>
        <begin position="711"/>
        <end position="796"/>
    </location>
</feature>
<feature type="compositionally biased region" description="Polar residues" evidence="9">
    <location>
        <begin position="542"/>
        <end position="552"/>
    </location>
</feature>
<feature type="region of interest" description="Disordered" evidence="9">
    <location>
        <begin position="383"/>
        <end position="419"/>
    </location>
</feature>
<feature type="region of interest" description="Disordered" evidence="9">
    <location>
        <begin position="1"/>
        <end position="67"/>
    </location>
</feature>
<evidence type="ECO:0000256" key="5">
    <source>
        <dbReference type="ARBA" id="ARBA00022840"/>
    </source>
</evidence>
<sequence length="1659" mass="181870">MTLPPPPPRPATSGAHGGGYALPGPPPGGPPTTYWNRSQYPPPPNSSAPHPTYNPNAYQTYQQQQQQQANYLNQLPADGQPLTSATYIPFGESFGPGVGIPPLHTPSDYSNSYYYPYSSDLGAENSSRGTTIPTPPEELSNANYQNGATTRDHTYLPQSRQSLRSEGRAPEAPLSPSDPAFQWPLDRVLIWLATNGFSNDWQETFKQLDLHGSTFLDLGRGHGNKGNVAMMHQTIFPKLAEISQASGTTWELSRDRDEGKRLRRLVRSIVDNGGHPTSARLPNRRTSRTFGPSTTSAGTEGTMENSPNLGQSAEFSSTPSTAGADGESPGKHGQLGFHSPATSNPTRRLSAQRVVTVPSLSQPDYVSETSNNRSVYTEKILRQGFSSKRHSPNTSGDYGGQRSASPQHSPGLGAAHLAPLQGGPAQQRYYHRHDRANSSESNVSNIAAHGSNPPSGPPSGKSDGRRNGIEGARPQDATGRHNSQDPERSSKEHKGFLAMASLRLRGGKKKDENHPSPDESSIESPTSPAMRHLPPNAPFMRTSLNSSDTSLNERPPSRRSAQTDSDTNHVTTRPRAVTRDSEPRRFFFVTPDGWNYRLVDVTGIDSAAKLRELICWNLQIHNSRDITLHLTSPGQTEHDEALSDGLLMQARRIADGSGTLKIFVNVPLPPVGPQPVGLGVQSGASPYGRMSVTGNAIDPATLARLSAAGNHLDSPKSAESTLVPRDYKQLPSLPKGEDMSGEADSQRLQKSDALWDSSGNDLSEQERRDILEAAAEDHRRQTAKKQKEYLEKRRRQIAKEASPIGYRREGVIDFDERRDSPYEDGRRPDNFERGRPKQLVPLREPPPAPKVETETLIKANSLSKREGKGRDSWPDDDSSDKRSSTENPTSDVDKSSRRLAIPETPSVAMGIGAALLTAGKLGGMVGAPSRAIKPSPTLGASPQFLTPTDKDGRPQRAMATVDFSQTAPRSGSPGGSPRSPGDITMSKGKVPFVIPDYLQAAEHRTSPEKPPLSLQMPENAAVSKLKHSEDLSSHRSPDVSPNTDHPNETDLHRMMSTRSYGPNLDFKEDPVQFSHSPAALADDSDDDSDDGLFAMPLASKTPPRSQPSGRPQTPDDERTQRPSLAIKTPSKVRIQSPERTHSDHEEIEKRSRSIEKFIPHSAASAPYSLDSPEEGRAFNGRRESFASDIWANRPPPEALVEHLDEFFPNVNLDQPIMDEDTPVSPASPSTEEKRGLVASSSSQEPSRVPTPMSQPEDEGTLRPDQVSSLQRGDTVVSIAQRNMRKAGGLGRTKSIRETVKSQYQSMEKRAIPSRVNTLKSGDIVRRKSTKMFGARIEQVKPPRGSRMITLDTIQDTLPLHPERQPTFKWMKGQLIGKGTFGKVYLGMNMTTGELIAVKQVEVKPNEDKERMKELVKALDIEIDTMQHLDHPNIVQYLGCERKDFSISIFLEYIPGGSIGSCLRKHGKFEEAVVSSLTRQTLSGLAYLHREGILHRDLKADNILLDLDGTCKISDFGISKKSDNIYGNDITNSMQGSVFWMAPEVIRSQGQGYSAKVDIWSLGCVVLEMFAGRRPWSKEEAIGAIYKLGSLNQAPPIPDDVSQNISPGAISFMYDCFTIDPADRPTAETLLRAPFCFFDPNYNFLDTELYGKIRGAFDNH</sequence>
<dbReference type="Pfam" id="PF00069">
    <property type="entry name" value="Pkinase"/>
    <property type="match status" value="1"/>
</dbReference>
<feature type="domain" description="Protein kinase" evidence="10">
    <location>
        <begin position="1369"/>
        <end position="1635"/>
    </location>
</feature>
<feature type="compositionally biased region" description="Low complexity" evidence="9">
    <location>
        <begin position="968"/>
        <end position="981"/>
    </location>
</feature>
<dbReference type="GO" id="GO:0016301">
    <property type="term" value="F:kinase activity"/>
    <property type="evidence" value="ECO:0007669"/>
    <property type="project" value="UniProtKB-KW"/>
</dbReference>
<dbReference type="PANTHER" id="PTHR48016">
    <property type="entry name" value="MAP KINASE KINASE KINASE SSK2-RELATED-RELATED"/>
    <property type="match status" value="1"/>
</dbReference>
<feature type="compositionally biased region" description="Basic and acidic residues" evidence="9">
    <location>
        <begin position="863"/>
        <end position="884"/>
    </location>
</feature>
<dbReference type="PROSITE" id="PS00108">
    <property type="entry name" value="PROTEIN_KINASE_ST"/>
    <property type="match status" value="1"/>
</dbReference>
<dbReference type="Proteomes" id="UP001521116">
    <property type="component" value="Unassembled WGS sequence"/>
</dbReference>
<evidence type="ECO:0000256" key="2">
    <source>
        <dbReference type="ARBA" id="ARBA00022679"/>
    </source>
</evidence>
<dbReference type="Gene3D" id="1.10.510.10">
    <property type="entry name" value="Transferase(Phosphotransferase) domain 1"/>
    <property type="match status" value="1"/>
</dbReference>
<dbReference type="InterPro" id="IPR011009">
    <property type="entry name" value="Kinase-like_dom_sf"/>
</dbReference>
<dbReference type="PROSITE" id="PS50011">
    <property type="entry name" value="PROTEIN_KINASE_DOM"/>
    <property type="match status" value="1"/>
</dbReference>
<feature type="compositionally biased region" description="Polar residues" evidence="9">
    <location>
        <begin position="559"/>
        <end position="571"/>
    </location>
</feature>
<feature type="compositionally biased region" description="Polar residues" evidence="9">
    <location>
        <begin position="518"/>
        <end position="527"/>
    </location>
</feature>
<reference evidence="11 12" key="1">
    <citation type="submission" date="2024-02" db="EMBL/GenBank/DDBJ databases">
        <title>De novo assembly and annotation of 12 fungi associated with fruit tree decline syndrome in Ontario, Canada.</title>
        <authorList>
            <person name="Sulman M."/>
            <person name="Ellouze W."/>
            <person name="Ilyukhin E."/>
        </authorList>
    </citation>
    <scope>NUCLEOTIDE SEQUENCE [LARGE SCALE GENOMIC DNA]</scope>
    <source>
        <strain evidence="11 12">M1-105</strain>
    </source>
</reference>
<evidence type="ECO:0000256" key="3">
    <source>
        <dbReference type="ARBA" id="ARBA00022741"/>
    </source>
</evidence>
<accession>A0ABR3SS90</accession>
<comment type="catalytic activity">
    <reaction evidence="6">
        <text>L-threonyl-[protein] + ATP = O-phospho-L-threonyl-[protein] + ADP + H(+)</text>
        <dbReference type="Rhea" id="RHEA:46608"/>
        <dbReference type="Rhea" id="RHEA-COMP:11060"/>
        <dbReference type="Rhea" id="RHEA-COMP:11605"/>
        <dbReference type="ChEBI" id="CHEBI:15378"/>
        <dbReference type="ChEBI" id="CHEBI:30013"/>
        <dbReference type="ChEBI" id="CHEBI:30616"/>
        <dbReference type="ChEBI" id="CHEBI:61977"/>
        <dbReference type="ChEBI" id="CHEBI:456216"/>
        <dbReference type="EC" id="2.7.11.24"/>
    </reaction>
    <physiologicalReaction direction="left-to-right" evidence="6">
        <dbReference type="Rhea" id="RHEA:46609"/>
    </physiologicalReaction>
</comment>
<dbReference type="PANTHER" id="PTHR48016:SF48">
    <property type="entry name" value="SERINE_THREONINE-PROTEIN KINASE BCK1_SLK1_SSP31"/>
    <property type="match status" value="1"/>
</dbReference>
<keyword evidence="4 11" id="KW-0418">Kinase</keyword>
<feature type="compositionally biased region" description="Polar residues" evidence="9">
    <location>
        <begin position="288"/>
        <end position="321"/>
    </location>
</feature>
<evidence type="ECO:0000256" key="4">
    <source>
        <dbReference type="ARBA" id="ARBA00022777"/>
    </source>
</evidence>
<keyword evidence="3 8" id="KW-0547">Nucleotide-binding</keyword>
<feature type="region of interest" description="Disordered" evidence="9">
    <location>
        <begin position="123"/>
        <end position="178"/>
    </location>
</feature>
<feature type="compositionally biased region" description="Basic and acidic residues" evidence="9">
    <location>
        <begin position="1026"/>
        <end position="1037"/>
    </location>
</feature>
<evidence type="ECO:0000256" key="8">
    <source>
        <dbReference type="PROSITE-ProRule" id="PRU10141"/>
    </source>
</evidence>
<feature type="compositionally biased region" description="Basic and acidic residues" evidence="9">
    <location>
        <begin position="1136"/>
        <end position="1158"/>
    </location>
</feature>
<evidence type="ECO:0000259" key="10">
    <source>
        <dbReference type="PROSITE" id="PS50011"/>
    </source>
</evidence>
<evidence type="ECO:0000256" key="7">
    <source>
        <dbReference type="ARBA" id="ARBA00048130"/>
    </source>
</evidence>
<feature type="compositionally biased region" description="Low complexity" evidence="9">
    <location>
        <begin position="47"/>
        <end position="67"/>
    </location>
</feature>